<proteinExistence type="predicted"/>
<protein>
    <submittedName>
        <fullName evidence="2">Uncharacterized protein</fullName>
    </submittedName>
</protein>
<keyword evidence="3" id="KW-1185">Reference proteome</keyword>
<keyword evidence="1" id="KW-0812">Transmembrane</keyword>
<comment type="caution">
    <text evidence="2">The sequence shown here is derived from an EMBL/GenBank/DDBJ whole genome shotgun (WGS) entry which is preliminary data.</text>
</comment>
<feature type="transmembrane region" description="Helical" evidence="1">
    <location>
        <begin position="20"/>
        <end position="37"/>
    </location>
</feature>
<keyword evidence="1" id="KW-1133">Transmembrane helix</keyword>
<dbReference type="Proteomes" id="UP000826656">
    <property type="component" value="Unassembled WGS sequence"/>
</dbReference>
<name>A0ABQ7WS49_SOLTU</name>
<sequence>MFPSPVAGRRWSMLPRLLRQWLLPYYSYVSVYFVSALRTSRTVAYIDPGFRLRGLFFISNNYYASMSTS</sequence>
<reference evidence="2 3" key="1">
    <citation type="journal article" date="2021" name="bioRxiv">
        <title>Chromosome-scale and haplotype-resolved genome assembly of a tetraploid potato cultivar.</title>
        <authorList>
            <person name="Sun H."/>
            <person name="Jiao W.-B."/>
            <person name="Krause K."/>
            <person name="Campoy J.A."/>
            <person name="Goel M."/>
            <person name="Folz-Donahue K."/>
            <person name="Kukat C."/>
            <person name="Huettel B."/>
            <person name="Schneeberger K."/>
        </authorList>
    </citation>
    <scope>NUCLEOTIDE SEQUENCE [LARGE SCALE GENOMIC DNA]</scope>
    <source>
        <strain evidence="2">SolTubOtavaFocal</strain>
        <tissue evidence="2">Leaves</tissue>
    </source>
</reference>
<evidence type="ECO:0000313" key="3">
    <source>
        <dbReference type="Proteomes" id="UP000826656"/>
    </source>
</evidence>
<accession>A0ABQ7WS49</accession>
<keyword evidence="1" id="KW-0472">Membrane</keyword>
<gene>
    <name evidence="2" type="ORF">KY290_002491</name>
</gene>
<evidence type="ECO:0000256" key="1">
    <source>
        <dbReference type="SAM" id="Phobius"/>
    </source>
</evidence>
<evidence type="ECO:0000313" key="2">
    <source>
        <dbReference type="EMBL" id="KAH0782893.1"/>
    </source>
</evidence>
<organism evidence="2 3">
    <name type="scientific">Solanum tuberosum</name>
    <name type="common">Potato</name>
    <dbReference type="NCBI Taxonomy" id="4113"/>
    <lineage>
        <taxon>Eukaryota</taxon>
        <taxon>Viridiplantae</taxon>
        <taxon>Streptophyta</taxon>
        <taxon>Embryophyta</taxon>
        <taxon>Tracheophyta</taxon>
        <taxon>Spermatophyta</taxon>
        <taxon>Magnoliopsida</taxon>
        <taxon>eudicotyledons</taxon>
        <taxon>Gunneridae</taxon>
        <taxon>Pentapetalae</taxon>
        <taxon>asterids</taxon>
        <taxon>lamiids</taxon>
        <taxon>Solanales</taxon>
        <taxon>Solanaceae</taxon>
        <taxon>Solanoideae</taxon>
        <taxon>Solaneae</taxon>
        <taxon>Solanum</taxon>
    </lineage>
</organism>
<dbReference type="EMBL" id="JAIVGD010000001">
    <property type="protein sequence ID" value="KAH0782893.1"/>
    <property type="molecule type" value="Genomic_DNA"/>
</dbReference>